<gene>
    <name evidence="2" type="ORF">PIB30_066351</name>
</gene>
<organism evidence="2 3">
    <name type="scientific">Stylosanthes scabra</name>
    <dbReference type="NCBI Taxonomy" id="79078"/>
    <lineage>
        <taxon>Eukaryota</taxon>
        <taxon>Viridiplantae</taxon>
        <taxon>Streptophyta</taxon>
        <taxon>Embryophyta</taxon>
        <taxon>Tracheophyta</taxon>
        <taxon>Spermatophyta</taxon>
        <taxon>Magnoliopsida</taxon>
        <taxon>eudicotyledons</taxon>
        <taxon>Gunneridae</taxon>
        <taxon>Pentapetalae</taxon>
        <taxon>rosids</taxon>
        <taxon>fabids</taxon>
        <taxon>Fabales</taxon>
        <taxon>Fabaceae</taxon>
        <taxon>Papilionoideae</taxon>
        <taxon>50 kb inversion clade</taxon>
        <taxon>dalbergioids sensu lato</taxon>
        <taxon>Dalbergieae</taxon>
        <taxon>Pterocarpus clade</taxon>
        <taxon>Stylosanthes</taxon>
    </lineage>
</organism>
<protein>
    <submittedName>
        <fullName evidence="2">Uncharacterized protein</fullName>
    </submittedName>
</protein>
<proteinExistence type="predicted"/>
<feature type="transmembrane region" description="Helical" evidence="1">
    <location>
        <begin position="168"/>
        <end position="186"/>
    </location>
</feature>
<accession>A0ABU6VN76</accession>
<name>A0ABU6VN76_9FABA</name>
<feature type="transmembrane region" description="Helical" evidence="1">
    <location>
        <begin position="140"/>
        <end position="161"/>
    </location>
</feature>
<evidence type="ECO:0000313" key="3">
    <source>
        <dbReference type="Proteomes" id="UP001341840"/>
    </source>
</evidence>
<keyword evidence="3" id="KW-1185">Reference proteome</keyword>
<comment type="caution">
    <text evidence="2">The sequence shown here is derived from an EMBL/GenBank/DDBJ whole genome shotgun (WGS) entry which is preliminary data.</text>
</comment>
<dbReference type="EMBL" id="JASCZI010151710">
    <property type="protein sequence ID" value="MED6174160.1"/>
    <property type="molecule type" value="Genomic_DNA"/>
</dbReference>
<keyword evidence="1" id="KW-0472">Membrane</keyword>
<dbReference type="Proteomes" id="UP001341840">
    <property type="component" value="Unassembled WGS sequence"/>
</dbReference>
<sequence length="217" mass="23324">MESGIVLRVYLNGEIIPDTQGGVSFVSESSITYVVPGFTSFSEFRNSICQTLVPSLPSLALVRLGSPQGSPLLAGHVSSSEDFRWVRKTIIAAVVLISLPPLISTLTLPSSSYKTFILCTSPVDEGFIITPPSTRPPSPIFTLLPGATYLLGSAFFYATSLCPAVQRLFVMSAICVSSIVSPFPALSSPSSHRLAYLHHWFDSVVPSIWNGITEQGQ</sequence>
<keyword evidence="1" id="KW-1133">Transmembrane helix</keyword>
<reference evidence="2 3" key="1">
    <citation type="journal article" date="2023" name="Plants (Basel)">
        <title>Bridging the Gap: Combining Genomics and Transcriptomics Approaches to Understand Stylosanthes scabra, an Orphan Legume from the Brazilian Caatinga.</title>
        <authorList>
            <person name="Ferreira-Neto J.R.C."/>
            <person name="da Silva M.D."/>
            <person name="Binneck E."/>
            <person name="de Melo N.F."/>
            <person name="da Silva R.H."/>
            <person name="de Melo A.L.T.M."/>
            <person name="Pandolfi V."/>
            <person name="Bustamante F.O."/>
            <person name="Brasileiro-Vidal A.C."/>
            <person name="Benko-Iseppon A.M."/>
        </authorList>
    </citation>
    <scope>NUCLEOTIDE SEQUENCE [LARGE SCALE GENOMIC DNA]</scope>
    <source>
        <tissue evidence="2">Leaves</tissue>
    </source>
</reference>
<evidence type="ECO:0000313" key="2">
    <source>
        <dbReference type="EMBL" id="MED6174160.1"/>
    </source>
</evidence>
<feature type="transmembrane region" description="Helical" evidence="1">
    <location>
        <begin position="89"/>
        <end position="108"/>
    </location>
</feature>
<evidence type="ECO:0000256" key="1">
    <source>
        <dbReference type="SAM" id="Phobius"/>
    </source>
</evidence>
<keyword evidence="1" id="KW-0812">Transmembrane</keyword>